<gene>
    <name evidence="3" type="ORF">VNI00_009431</name>
</gene>
<evidence type="ECO:0000259" key="2">
    <source>
        <dbReference type="Pfam" id="PF18717"/>
    </source>
</evidence>
<reference evidence="3 4" key="1">
    <citation type="submission" date="2024-01" db="EMBL/GenBank/DDBJ databases">
        <title>A draft genome for a cacao thread blight-causing isolate of Paramarasmius palmivorus.</title>
        <authorList>
            <person name="Baruah I.K."/>
            <person name="Bukari Y."/>
            <person name="Amoako-Attah I."/>
            <person name="Meinhardt L.W."/>
            <person name="Bailey B.A."/>
            <person name="Cohen S.P."/>
        </authorList>
    </citation>
    <scope>NUCLEOTIDE SEQUENCE [LARGE SCALE GENOMIC DNA]</scope>
    <source>
        <strain evidence="3 4">GH-12</strain>
    </source>
</reference>
<proteinExistence type="predicted"/>
<sequence length="790" mass="89215">MANWDDDNEPFILEPLPEITQAPEAYPGHLNHFIPSPVRSYNANRNKRRAQRKGENGSKRRKNTENVSNTGSSGEISAMGDTLPTIDECEAPMAYANPVIDENPFAPEPLAEDVDKDDAYQEFICLVEDQCISFVHVATRVYVVEGFDERKKEGTGIFYHFEARKRGNSLDLVCQCPAGKDICVHRRFYEEFREARFAAQEAHLDLGEPYKPGDQRSHANLQSKDGDVVCFARIQIDTEKDVWISRFSVAGGTASNTGRSRAIVTFEGIASGAGKWQCSKDRDLHGAECAHMTRAKKLLDLITGNAGSEVGGDNTGDKMYMVDGMNAGGNSERSVSYLPIMPPPWALLPEDEILYPYPSPNADLPELLALDERSRSFCGEHFFSPQGPKLQKDCTVYTLTHSMLRKVELQWCPSCPRRRQCFIGPEPRDLGLFNYNNSVIFNHELMNELTSRYTSSETPFTAFVQAVDRLYTSRGCRFVGEDLFRSAWFAFATNQELKNDMSCLECGVHPKTVIWDGVTISFAKRHLKDTLQPPTCITENAPRRKRTRVHKQQWLPHGNDKTTPVRKLLVNWLRKWGDKKASESMPKTPNVDVEASSEEEDIDLSAKDSTISETTRREGELQEVQRRLVETGAAPVRELLAEVYGAGGDGLHWRLRKRYKMLLEQIGAEESVLQMVNEKGLRALKAFVECPDANSISLLTDIPVLMMILEYLSHSRKSLVSLVALSKWMIQRVEAVLAQLKNGYDVPLQKLPMGEVKTEDWRKDAVMAFHKFAIVLHIRTSLVTRNLKKM</sequence>
<keyword evidence="4" id="KW-1185">Reference proteome</keyword>
<feature type="region of interest" description="Disordered" evidence="1">
    <location>
        <begin position="27"/>
        <end position="80"/>
    </location>
</feature>
<dbReference type="Pfam" id="PF18717">
    <property type="entry name" value="CxC4"/>
    <property type="match status" value="1"/>
</dbReference>
<dbReference type="InterPro" id="IPR040648">
    <property type="entry name" value="HMGXB3_CxC4"/>
</dbReference>
<dbReference type="AlphaFoldDB" id="A0AAW0CS75"/>
<protein>
    <recommendedName>
        <fullName evidence="2">HMG domain-containing protein</fullName>
    </recommendedName>
</protein>
<evidence type="ECO:0000256" key="1">
    <source>
        <dbReference type="SAM" id="MobiDB-lite"/>
    </source>
</evidence>
<feature type="compositionally biased region" description="Polar residues" evidence="1">
    <location>
        <begin position="65"/>
        <end position="75"/>
    </location>
</feature>
<comment type="caution">
    <text evidence="3">The sequence shown here is derived from an EMBL/GenBank/DDBJ whole genome shotgun (WGS) entry which is preliminary data.</text>
</comment>
<accession>A0AAW0CS75</accession>
<dbReference type="EMBL" id="JAYKXP010000035">
    <property type="protein sequence ID" value="KAK7040835.1"/>
    <property type="molecule type" value="Genomic_DNA"/>
</dbReference>
<name>A0AAW0CS75_9AGAR</name>
<dbReference type="Proteomes" id="UP001383192">
    <property type="component" value="Unassembled WGS sequence"/>
</dbReference>
<evidence type="ECO:0000313" key="4">
    <source>
        <dbReference type="Proteomes" id="UP001383192"/>
    </source>
</evidence>
<feature type="domain" description="HMG" evidence="2">
    <location>
        <begin position="369"/>
        <end position="491"/>
    </location>
</feature>
<organism evidence="3 4">
    <name type="scientific">Paramarasmius palmivorus</name>
    <dbReference type="NCBI Taxonomy" id="297713"/>
    <lineage>
        <taxon>Eukaryota</taxon>
        <taxon>Fungi</taxon>
        <taxon>Dikarya</taxon>
        <taxon>Basidiomycota</taxon>
        <taxon>Agaricomycotina</taxon>
        <taxon>Agaricomycetes</taxon>
        <taxon>Agaricomycetidae</taxon>
        <taxon>Agaricales</taxon>
        <taxon>Marasmiineae</taxon>
        <taxon>Marasmiaceae</taxon>
        <taxon>Paramarasmius</taxon>
    </lineage>
</organism>
<evidence type="ECO:0000313" key="3">
    <source>
        <dbReference type="EMBL" id="KAK7040835.1"/>
    </source>
</evidence>
<feature type="region of interest" description="Disordered" evidence="1">
    <location>
        <begin position="580"/>
        <end position="604"/>
    </location>
</feature>